<name>A0A6A6X0C3_9PLEO</name>
<accession>A0A6A6X0C3</accession>
<keyword evidence="2" id="KW-1185">Reference proteome</keyword>
<sequence length="164" mass="18170">MQARCIPSFLPPLAFTTTWTQAGCRVISPFGDRRLARLPAHIPPCYVILRRTLPNDANHRQLEMISKPICRHLIPCLARPYLLAARQGKTYFHFLSSLPKLLPTSSSSSSSQEDHGPCSHATLFLAATRAQHQTISESSYSVVCIHSLYGSLIFSSIALPSKPK</sequence>
<dbReference type="AlphaFoldDB" id="A0A6A6X0C3"/>
<evidence type="ECO:0000313" key="1">
    <source>
        <dbReference type="EMBL" id="KAF2789806.1"/>
    </source>
</evidence>
<reference evidence="1" key="1">
    <citation type="journal article" date="2020" name="Stud. Mycol.">
        <title>101 Dothideomycetes genomes: a test case for predicting lifestyles and emergence of pathogens.</title>
        <authorList>
            <person name="Haridas S."/>
            <person name="Albert R."/>
            <person name="Binder M."/>
            <person name="Bloem J."/>
            <person name="Labutti K."/>
            <person name="Salamov A."/>
            <person name="Andreopoulos B."/>
            <person name="Baker S."/>
            <person name="Barry K."/>
            <person name="Bills G."/>
            <person name="Bluhm B."/>
            <person name="Cannon C."/>
            <person name="Castanera R."/>
            <person name="Culley D."/>
            <person name="Daum C."/>
            <person name="Ezra D."/>
            <person name="Gonzalez J."/>
            <person name="Henrissat B."/>
            <person name="Kuo A."/>
            <person name="Liang C."/>
            <person name="Lipzen A."/>
            <person name="Lutzoni F."/>
            <person name="Magnuson J."/>
            <person name="Mondo S."/>
            <person name="Nolan M."/>
            <person name="Ohm R."/>
            <person name="Pangilinan J."/>
            <person name="Park H.-J."/>
            <person name="Ramirez L."/>
            <person name="Alfaro M."/>
            <person name="Sun H."/>
            <person name="Tritt A."/>
            <person name="Yoshinaga Y."/>
            <person name="Zwiers L.-H."/>
            <person name="Turgeon B."/>
            <person name="Goodwin S."/>
            <person name="Spatafora J."/>
            <person name="Crous P."/>
            <person name="Grigoriev I."/>
        </authorList>
    </citation>
    <scope>NUCLEOTIDE SEQUENCE</scope>
    <source>
        <strain evidence="1">CBS 109.77</strain>
    </source>
</reference>
<dbReference type="EMBL" id="MU002112">
    <property type="protein sequence ID" value="KAF2789806.1"/>
    <property type="molecule type" value="Genomic_DNA"/>
</dbReference>
<proteinExistence type="predicted"/>
<protein>
    <submittedName>
        <fullName evidence="1">Uncharacterized protein</fullName>
    </submittedName>
</protein>
<evidence type="ECO:0000313" key="2">
    <source>
        <dbReference type="Proteomes" id="UP000799757"/>
    </source>
</evidence>
<organism evidence="1 2">
    <name type="scientific">Melanomma pulvis-pyrius CBS 109.77</name>
    <dbReference type="NCBI Taxonomy" id="1314802"/>
    <lineage>
        <taxon>Eukaryota</taxon>
        <taxon>Fungi</taxon>
        <taxon>Dikarya</taxon>
        <taxon>Ascomycota</taxon>
        <taxon>Pezizomycotina</taxon>
        <taxon>Dothideomycetes</taxon>
        <taxon>Pleosporomycetidae</taxon>
        <taxon>Pleosporales</taxon>
        <taxon>Melanommataceae</taxon>
        <taxon>Melanomma</taxon>
    </lineage>
</organism>
<gene>
    <name evidence="1" type="ORF">K505DRAFT_89324</name>
</gene>
<dbReference type="Proteomes" id="UP000799757">
    <property type="component" value="Unassembled WGS sequence"/>
</dbReference>